<keyword evidence="2" id="KW-0808">Transferase</keyword>
<dbReference type="PANTHER" id="PTHR42763">
    <property type="entry name" value="ADP-GLUCOSE PHOSPHORYLASE"/>
    <property type="match status" value="1"/>
</dbReference>
<keyword evidence="3" id="KW-1185">Reference proteome</keyword>
<dbReference type="PANTHER" id="PTHR42763:SF2">
    <property type="entry name" value="ADP-GLUCOSE PHOSPHORYLASE"/>
    <property type="match status" value="1"/>
</dbReference>
<evidence type="ECO:0000313" key="3">
    <source>
        <dbReference type="Proteomes" id="UP000224915"/>
    </source>
</evidence>
<accession>A0A2A9D338</accession>
<comment type="caution">
    <text evidence="2">The sequence shown here is derived from an EMBL/GenBank/DDBJ whole genome shotgun (WGS) entry which is preliminary data.</text>
</comment>
<keyword evidence="2" id="KW-0548">Nucleotidyltransferase</keyword>
<dbReference type="AlphaFoldDB" id="A0A2A9D338"/>
<dbReference type="Pfam" id="PF16268">
    <property type="entry name" value="DUF4921"/>
    <property type="match status" value="1"/>
</dbReference>
<reference evidence="2 3" key="1">
    <citation type="submission" date="2017-10" db="EMBL/GenBank/DDBJ databases">
        <title>Sequencing the genomes of 1000 actinobacteria strains.</title>
        <authorList>
            <person name="Klenk H.-P."/>
        </authorList>
    </citation>
    <scope>NUCLEOTIDE SEQUENCE [LARGE SCALE GENOMIC DNA]</scope>
    <source>
        <strain evidence="2 3">DSM 21801</strain>
    </source>
</reference>
<dbReference type="Proteomes" id="UP000224915">
    <property type="component" value="Unassembled WGS sequence"/>
</dbReference>
<evidence type="ECO:0000259" key="1">
    <source>
        <dbReference type="Pfam" id="PF16268"/>
    </source>
</evidence>
<dbReference type="EMBL" id="PDJD01000001">
    <property type="protein sequence ID" value="PFG20259.1"/>
    <property type="molecule type" value="Genomic_DNA"/>
</dbReference>
<dbReference type="InterPro" id="IPR036265">
    <property type="entry name" value="HIT-like_sf"/>
</dbReference>
<evidence type="ECO:0000313" key="2">
    <source>
        <dbReference type="EMBL" id="PFG20259.1"/>
    </source>
</evidence>
<organism evidence="2 3">
    <name type="scientific">Serinibacter salmoneus</name>
    <dbReference type="NCBI Taxonomy" id="556530"/>
    <lineage>
        <taxon>Bacteria</taxon>
        <taxon>Bacillati</taxon>
        <taxon>Actinomycetota</taxon>
        <taxon>Actinomycetes</taxon>
        <taxon>Micrococcales</taxon>
        <taxon>Beutenbergiaceae</taxon>
        <taxon>Serinibacter</taxon>
    </lineage>
</organism>
<dbReference type="InterPro" id="IPR032576">
    <property type="entry name" value="DUF4921"/>
</dbReference>
<feature type="domain" description="DUF4921" evidence="1">
    <location>
        <begin position="8"/>
        <end position="434"/>
    </location>
</feature>
<proteinExistence type="predicted"/>
<gene>
    <name evidence="2" type="ORF">ATL40_1856</name>
</gene>
<dbReference type="RefSeq" id="WP_098469269.1">
    <property type="nucleotide sequence ID" value="NZ_PDJD01000001.1"/>
</dbReference>
<sequence length="445" mass="48627">MATPLTRLADGTVLQVSPLTGTQVWTVPGRSHRPLEAADRPTHTLAAGESERMCQFCADRMLETPPEKARLVHDDAGRPQLMRGVPASELWETRAELRRFANLFEIVSMTSWRTNHGFIPPAESVEAARAYLADPAGLDHVRAVLAAREAAGGAIAPSTGDAEGLLEPTVDLLAGAHDLIVPRRHVIDGATRADELAFSGALSAREHHEFVAFTIDALADLYQRQPAARYVAVFQNWLKAAGASLEHLHKQLVAIDSYGPQAQREILMLREEPNLYQHEVIDLARREQLVVAATDGAVAVAGVGHRYPSLEIYSTSAHQLPWEHTSAEIGAMSELLRALHVVTGGHVATNEEWHHRPPDVPEPMPWRIVLKWRLNVPAGFEGGTKIYVNTIDPWTMRERVVTELLDLRASGALGNAAPIRIGPEVRDSDLHLNYAASAPSGKVGT</sequence>
<name>A0A2A9D338_9MICO</name>
<dbReference type="InterPro" id="IPR053177">
    <property type="entry name" value="ADP-glucose_phosphorylase"/>
</dbReference>
<protein>
    <submittedName>
        <fullName evidence="2">Galactose-1-phosphate uridylyltransferase</fullName>
    </submittedName>
</protein>
<dbReference type="OrthoDB" id="9762211at2"/>
<dbReference type="SUPFAM" id="SSF54197">
    <property type="entry name" value="HIT-like"/>
    <property type="match status" value="1"/>
</dbReference>
<dbReference type="GO" id="GO:0016779">
    <property type="term" value="F:nucleotidyltransferase activity"/>
    <property type="evidence" value="ECO:0007669"/>
    <property type="project" value="UniProtKB-KW"/>
</dbReference>
<dbReference type="Gene3D" id="3.30.428.10">
    <property type="entry name" value="HIT-like"/>
    <property type="match status" value="1"/>
</dbReference>